<protein>
    <submittedName>
        <fullName evidence="3">Uncharacterized protein</fullName>
    </submittedName>
</protein>
<feature type="chain" id="PRO_5036262303" evidence="2">
    <location>
        <begin position="26"/>
        <end position="100"/>
    </location>
</feature>
<organism evidence="3">
    <name type="scientific">Cacopsylla melanoneura</name>
    <dbReference type="NCBI Taxonomy" id="428564"/>
    <lineage>
        <taxon>Eukaryota</taxon>
        <taxon>Metazoa</taxon>
        <taxon>Ecdysozoa</taxon>
        <taxon>Arthropoda</taxon>
        <taxon>Hexapoda</taxon>
        <taxon>Insecta</taxon>
        <taxon>Pterygota</taxon>
        <taxon>Neoptera</taxon>
        <taxon>Paraneoptera</taxon>
        <taxon>Hemiptera</taxon>
        <taxon>Sternorrhyncha</taxon>
        <taxon>Psylloidea</taxon>
        <taxon>Psyllidae</taxon>
        <taxon>Psyllinae</taxon>
        <taxon>Cacopsylla</taxon>
    </lineage>
</organism>
<reference evidence="3" key="1">
    <citation type="submission" date="2021-05" db="EMBL/GenBank/DDBJ databases">
        <authorList>
            <person name="Alioto T."/>
            <person name="Alioto T."/>
            <person name="Gomez Garrido J."/>
        </authorList>
    </citation>
    <scope>NUCLEOTIDE SEQUENCE</scope>
</reference>
<dbReference type="EMBL" id="HBUF01063443">
    <property type="protein sequence ID" value="CAG6626765.1"/>
    <property type="molecule type" value="Transcribed_RNA"/>
</dbReference>
<feature type="compositionally biased region" description="Basic and acidic residues" evidence="1">
    <location>
        <begin position="41"/>
        <end position="53"/>
    </location>
</feature>
<proteinExistence type="predicted"/>
<accession>A0A8D8VM47</accession>
<feature type="signal peptide" evidence="2">
    <location>
        <begin position="1"/>
        <end position="25"/>
    </location>
</feature>
<dbReference type="AlphaFoldDB" id="A0A8D8VM47"/>
<sequence>MSLCFSNHCCCYSCFCLLSVCCVVGKCRKCCVHFCADLKERNMNSPKPNEKNISRTHSNKSSKSSNNNDYSDGEELTPVSGLTTIHFIAIIVFVLEAIEL</sequence>
<feature type="compositionally biased region" description="Low complexity" evidence="1">
    <location>
        <begin position="59"/>
        <end position="68"/>
    </location>
</feature>
<evidence type="ECO:0000256" key="1">
    <source>
        <dbReference type="SAM" id="MobiDB-lite"/>
    </source>
</evidence>
<name>A0A8D8VM47_9HEMI</name>
<evidence type="ECO:0000313" key="3">
    <source>
        <dbReference type="EMBL" id="CAG6626764.1"/>
    </source>
</evidence>
<keyword evidence="2" id="KW-0732">Signal</keyword>
<evidence type="ECO:0000256" key="2">
    <source>
        <dbReference type="SAM" id="SignalP"/>
    </source>
</evidence>
<dbReference type="EMBL" id="HBUF01063442">
    <property type="protein sequence ID" value="CAG6626764.1"/>
    <property type="molecule type" value="Transcribed_RNA"/>
</dbReference>
<feature type="region of interest" description="Disordered" evidence="1">
    <location>
        <begin position="41"/>
        <end position="75"/>
    </location>
</feature>